<keyword evidence="3" id="KW-0004">4Fe-4S</keyword>
<gene>
    <name evidence="10" type="ORF">A6M21_14105</name>
</gene>
<keyword evidence="4" id="KW-0479">Metal-binding</keyword>
<dbReference type="SUPFAM" id="SSF54862">
    <property type="entry name" value="4Fe-4S ferredoxins"/>
    <property type="match status" value="1"/>
</dbReference>
<keyword evidence="7" id="KW-0408">Iron</keyword>
<feature type="domain" description="4Fe-4S ferredoxin-type" evidence="9">
    <location>
        <begin position="1428"/>
        <end position="1456"/>
    </location>
</feature>
<keyword evidence="5" id="KW-0285">Flavoprotein</keyword>
<comment type="caution">
    <text evidence="10">The sequence shown here is derived from an EMBL/GenBank/DDBJ whole genome shotgun (WGS) entry which is preliminary data.</text>
</comment>
<evidence type="ECO:0000256" key="5">
    <source>
        <dbReference type="ARBA" id="ARBA00022827"/>
    </source>
</evidence>
<evidence type="ECO:0000256" key="1">
    <source>
        <dbReference type="ARBA" id="ARBA00001974"/>
    </source>
</evidence>
<dbReference type="InterPro" id="IPR023753">
    <property type="entry name" value="FAD/NAD-binding_dom"/>
</dbReference>
<keyword evidence="6" id="KW-0560">Oxidoreductase</keyword>
<evidence type="ECO:0000313" key="11">
    <source>
        <dbReference type="Proteomes" id="UP000078532"/>
    </source>
</evidence>
<reference evidence="10 11" key="1">
    <citation type="submission" date="2016-04" db="EMBL/GenBank/DDBJ databases">
        <authorList>
            <person name="Evans L.H."/>
            <person name="Alamgir A."/>
            <person name="Owens N."/>
            <person name="Weber N.D."/>
            <person name="Virtaneva K."/>
            <person name="Barbian K."/>
            <person name="Babar A."/>
            <person name="Rosenke K."/>
        </authorList>
    </citation>
    <scope>NUCLEOTIDE SEQUENCE [LARGE SCALE GENOMIC DNA]</scope>
    <source>
        <strain evidence="10 11">LMa1</strain>
    </source>
</reference>
<dbReference type="GO" id="GO:0051539">
    <property type="term" value="F:4 iron, 4 sulfur cluster binding"/>
    <property type="evidence" value="ECO:0007669"/>
    <property type="project" value="UniProtKB-KW"/>
</dbReference>
<dbReference type="GO" id="GO:0016491">
    <property type="term" value="F:oxidoreductase activity"/>
    <property type="evidence" value="ECO:0007669"/>
    <property type="project" value="UniProtKB-KW"/>
</dbReference>
<dbReference type="PRINTS" id="PR00419">
    <property type="entry name" value="ADXRDTASE"/>
</dbReference>
<comment type="cofactor">
    <cofactor evidence="1">
        <name>FAD</name>
        <dbReference type="ChEBI" id="CHEBI:57692"/>
    </cofactor>
</comment>
<protein>
    <submittedName>
        <fullName evidence="10">4Fe-4S ferredoxin</fullName>
    </submittedName>
</protein>
<dbReference type="InterPro" id="IPR017896">
    <property type="entry name" value="4Fe4S_Fe-S-bd"/>
</dbReference>
<evidence type="ECO:0000259" key="9">
    <source>
        <dbReference type="PROSITE" id="PS51379"/>
    </source>
</evidence>
<dbReference type="Pfam" id="PF13450">
    <property type="entry name" value="NAD_binding_8"/>
    <property type="match status" value="1"/>
</dbReference>
<dbReference type="SUPFAM" id="SSF51905">
    <property type="entry name" value="FAD/NAD(P)-binding domain"/>
    <property type="match status" value="1"/>
</dbReference>
<keyword evidence="5" id="KW-0274">FAD</keyword>
<dbReference type="NCBIfam" id="NF009410">
    <property type="entry name" value="PRK12771.1"/>
    <property type="match status" value="1"/>
</dbReference>
<dbReference type="Gene3D" id="1.10.1060.10">
    <property type="entry name" value="Alpha-helical ferredoxin"/>
    <property type="match status" value="1"/>
</dbReference>
<dbReference type="EMBL" id="LYVF01000183">
    <property type="protein sequence ID" value="OAT80283.1"/>
    <property type="molecule type" value="Genomic_DNA"/>
</dbReference>
<dbReference type="Pfam" id="PF07992">
    <property type="entry name" value="Pyr_redox_2"/>
    <property type="match status" value="2"/>
</dbReference>
<dbReference type="SUPFAM" id="SSF51971">
    <property type="entry name" value="Nucleotide-binding domain"/>
    <property type="match status" value="3"/>
</dbReference>
<evidence type="ECO:0000256" key="7">
    <source>
        <dbReference type="ARBA" id="ARBA00023004"/>
    </source>
</evidence>
<dbReference type="PROSITE" id="PS51379">
    <property type="entry name" value="4FE4S_FER_2"/>
    <property type="match status" value="3"/>
</dbReference>
<dbReference type="InterPro" id="IPR017900">
    <property type="entry name" value="4Fe4S_Fe_S_CS"/>
</dbReference>
<dbReference type="STRING" id="1838280.A6M21_14105"/>
<dbReference type="InterPro" id="IPR036188">
    <property type="entry name" value="FAD/NAD-bd_sf"/>
</dbReference>
<dbReference type="RefSeq" id="WP_066670151.1">
    <property type="nucleotide sequence ID" value="NZ_LYVF01000183.1"/>
</dbReference>
<dbReference type="PANTHER" id="PTHR43498:SF1">
    <property type="entry name" value="COB--COM HETERODISULFIDE REDUCTASE IRON-SULFUR SUBUNIT A"/>
    <property type="match status" value="1"/>
</dbReference>
<dbReference type="InterPro" id="IPR009051">
    <property type="entry name" value="Helical_ferredxn"/>
</dbReference>
<keyword evidence="8" id="KW-0411">Iron-sulfur</keyword>
<comment type="similarity">
    <text evidence="2">Belongs to the HdrA family.</text>
</comment>
<dbReference type="InterPro" id="IPR039650">
    <property type="entry name" value="HdrA-like"/>
</dbReference>
<evidence type="ECO:0000256" key="6">
    <source>
        <dbReference type="ARBA" id="ARBA00023002"/>
    </source>
</evidence>
<keyword evidence="11" id="KW-1185">Reference proteome</keyword>
<evidence type="ECO:0000256" key="8">
    <source>
        <dbReference type="ARBA" id="ARBA00023014"/>
    </source>
</evidence>
<feature type="domain" description="4Fe-4S ferredoxin-type" evidence="9">
    <location>
        <begin position="100"/>
        <end position="130"/>
    </location>
</feature>
<dbReference type="SUPFAM" id="SSF46548">
    <property type="entry name" value="alpha-helical ferredoxin"/>
    <property type="match status" value="1"/>
</dbReference>
<evidence type="ECO:0000256" key="4">
    <source>
        <dbReference type="ARBA" id="ARBA00022723"/>
    </source>
</evidence>
<sequence>MSKDKVGAVMVVGAGIAGIQASLDLAESGYYVHLVESSPAIGGTMPMLDKTFPTNDCSMCILSPKLVECGRHLNINTLTCAQVEQVTGEAGDFTVTVRQKPRYVDIDKCKGCGECAQACPVEVKSEFNQGLGPRKAVYKPYAQAYPNAFAVDKKGVSPCRAACPAGVNAQGYIQLIKLGKFKEAWETIYRDLPFPAVCGRVCTHPCQSQCHRSKVDEPVQIMNLKRVAADYAYANPDELPLPAPAEPRKEKVAVIGAGPAGLSCAYQLLKKGYQVTVFEALPVAGGMMRVGIPEYRLPKKWVQLEVDLLTKMGVEIKYNTRLGTDITVDGLLAGGYKAVFIGIGAHKGTALNVPGEDLDGVTHGLPFLRRIALGEKVAVGKRVAVIGGGNTAMDCARTAVRLGAEKVMIVYRRTEGEITALPEEIAEAREEGIEFVMLASPKAFHGKDGRVAGMECLRNELGEPDASGRRRPVPVAGSEFRLEADTVILAVGQKPDLDGLSLNQARGGTLEADAESLATAVPGVFAGGDAVTGPKTVIAAVAAGKEAAESIHRYINGIDLKLNREFRIPEDRIAPFRFKDGEVPPAAAEKAELAGVETRTGSFGEVAFAFTPEQAKREAERCLNCGVCSECMECVRACTADAINHCMGEETVELQVGAIVLSPGFDKFEAGELEYYGYGKYPNVLTSLEFERVLSASGPFQGHLVRPYDHREPEKIAWIQCVGSRNCKIEHGYCSSVCCMYAIKEAVIAKEHSHDQLDTTIFFMDMRTYGKGFEKYYDRAKEQGVRFVRSRIYAVEQADDESRNLRIRYANEDGSISTEEFDLVVLSVGMEPGAGIKDLAQKMGLELNQFGFAEPAALTGVGTNIPGIYVAGAISGPKDIPETVMQASAAAGASAAMLSESRGTLVKEREFPPERDVSGEEPRIGVFVCHCGINIGGVVDVPAVVEMAKTLPHVVFATDSLYTCSQDSQNNMKEKIQEYNLNRVVVASCSPRTHRPLFQETVREAGLNRALFEMANIRDQCSWVHMHEPAKATAKAKDLVKMIVAKAALLQPIQQVSVGVTKAALVIGGGVSGMTAAESLAGQGYKVHLVEKSDRLGGVARRLRQGLYGEDIPSFVNELVEHVQNNDRINIYTGAGIKEVSGYVGNFVTTLTTGAEIQHGVTIVATGGEEYKPAEYLYGQHDRVMTQLELEESLAAGDAKLQGAKNFVLIQCVGSREPDHPYCSRVCCAKSVKLALKLKEQDPARNVFVLYRDVRTYGFMEEKYREARRKGVIFIRYSVENKPQVEAAADGLNVTVTDHVLGVPVQIQADVVGLAAAIVAPESNKQLSQLFKVPLNEDGFFLEAHMKLRPVDFASEGTFMAGLAHSPKNMDENIAQAKAAAGRAGTILSKTNLESHGVTAVVDPNKCAACLTCVRLCPFNAPRIRNYAASIEPVLCQGCGTCAGECPNKAITLQGYNDRMYMSMVHGLFKGVS</sequence>
<dbReference type="InterPro" id="IPR028261">
    <property type="entry name" value="DPD_II"/>
</dbReference>
<feature type="domain" description="4Fe-4S ferredoxin-type" evidence="9">
    <location>
        <begin position="1398"/>
        <end position="1427"/>
    </location>
</feature>
<dbReference type="Pfam" id="PF00037">
    <property type="entry name" value="Fer4"/>
    <property type="match status" value="2"/>
</dbReference>
<dbReference type="Pfam" id="PF14691">
    <property type="entry name" value="Fer4_20"/>
    <property type="match status" value="1"/>
</dbReference>
<organism evidence="10 11">
    <name type="scientific">Desulfotomaculum copahuensis</name>
    <dbReference type="NCBI Taxonomy" id="1838280"/>
    <lineage>
        <taxon>Bacteria</taxon>
        <taxon>Bacillati</taxon>
        <taxon>Bacillota</taxon>
        <taxon>Clostridia</taxon>
        <taxon>Eubacteriales</taxon>
        <taxon>Desulfotomaculaceae</taxon>
        <taxon>Desulfotomaculum</taxon>
    </lineage>
</organism>
<dbReference type="Gene3D" id="3.40.50.720">
    <property type="entry name" value="NAD(P)-binding Rossmann-like Domain"/>
    <property type="match status" value="1"/>
</dbReference>
<dbReference type="Proteomes" id="UP000078532">
    <property type="component" value="Unassembled WGS sequence"/>
</dbReference>
<evidence type="ECO:0000256" key="3">
    <source>
        <dbReference type="ARBA" id="ARBA00022485"/>
    </source>
</evidence>
<accession>A0A1B7LC22</accession>
<dbReference type="Gene3D" id="3.50.50.60">
    <property type="entry name" value="FAD/NAD(P)-binding domain"/>
    <property type="match status" value="4"/>
</dbReference>
<proteinExistence type="inferred from homology"/>
<dbReference type="PROSITE" id="PS00198">
    <property type="entry name" value="4FE4S_FER_1"/>
    <property type="match status" value="3"/>
</dbReference>
<dbReference type="OrthoDB" id="135003at2"/>
<evidence type="ECO:0000256" key="2">
    <source>
        <dbReference type="ARBA" id="ARBA00006561"/>
    </source>
</evidence>
<dbReference type="GO" id="GO:0046872">
    <property type="term" value="F:metal ion binding"/>
    <property type="evidence" value="ECO:0007669"/>
    <property type="project" value="UniProtKB-KW"/>
</dbReference>
<dbReference type="PANTHER" id="PTHR43498">
    <property type="entry name" value="FERREDOXIN:COB-COM HETERODISULFIDE REDUCTASE SUBUNIT A"/>
    <property type="match status" value="1"/>
</dbReference>
<evidence type="ECO:0000313" key="10">
    <source>
        <dbReference type="EMBL" id="OAT80283.1"/>
    </source>
</evidence>
<dbReference type="Gene3D" id="3.30.70.20">
    <property type="match status" value="1"/>
</dbReference>
<name>A0A1B7LC22_9FIRM</name>